<dbReference type="PROSITE" id="PS51257">
    <property type="entry name" value="PROKAR_LIPOPROTEIN"/>
    <property type="match status" value="1"/>
</dbReference>
<evidence type="ECO:0000313" key="3">
    <source>
        <dbReference type="Proteomes" id="UP000279962"/>
    </source>
</evidence>
<name>A0A3G2T4U8_9GAMM</name>
<keyword evidence="1" id="KW-0812">Transmembrane</keyword>
<dbReference type="RefSeq" id="WP_087554454.1">
    <property type="nucleotide sequence ID" value="NZ_CP033133.1"/>
</dbReference>
<dbReference type="AlphaFoldDB" id="A0A3G2T4U8"/>
<accession>A0A3G2T4U8</accession>
<evidence type="ECO:0000313" key="2">
    <source>
        <dbReference type="EMBL" id="AYO55269.1"/>
    </source>
</evidence>
<gene>
    <name evidence="2" type="ORF">CDG68_17115</name>
</gene>
<organism evidence="2 3">
    <name type="scientific">Acinetobacter wuhouensis</name>
    <dbReference type="NCBI Taxonomy" id="1879050"/>
    <lineage>
        <taxon>Bacteria</taxon>
        <taxon>Pseudomonadati</taxon>
        <taxon>Pseudomonadota</taxon>
        <taxon>Gammaproteobacteria</taxon>
        <taxon>Moraxellales</taxon>
        <taxon>Moraxellaceae</taxon>
        <taxon>Acinetobacter</taxon>
    </lineage>
</organism>
<reference evidence="2 3" key="1">
    <citation type="submission" date="2018-10" db="EMBL/GenBank/DDBJ databases">
        <title>The complete genome of Acinetobacter wuhouensis strain WCHAW010062.</title>
        <authorList>
            <person name="Hu Y."/>
            <person name="Long H."/>
            <person name="Feng Y."/>
            <person name="Zong Z."/>
        </authorList>
    </citation>
    <scope>NUCLEOTIDE SEQUENCE [LARGE SCALE GENOMIC DNA]</scope>
    <source>
        <strain evidence="2 3">WCHAW010062</strain>
    </source>
</reference>
<proteinExistence type="predicted"/>
<feature type="transmembrane region" description="Helical" evidence="1">
    <location>
        <begin position="47"/>
        <end position="65"/>
    </location>
</feature>
<keyword evidence="1" id="KW-0472">Membrane</keyword>
<evidence type="ECO:0000256" key="1">
    <source>
        <dbReference type="SAM" id="Phobius"/>
    </source>
</evidence>
<evidence type="ECO:0008006" key="4">
    <source>
        <dbReference type="Google" id="ProtNLM"/>
    </source>
</evidence>
<dbReference type="Proteomes" id="UP000279962">
    <property type="component" value="Chromosome"/>
</dbReference>
<sequence>MKELSINLLKLCLVWAISIFLVASCSKPSYANHVHPHGELALVGYNSLAHSPLYGLFLCVFSPLMRFMVRLEGDTFGCAGNLTDQSTNPFQLCRPHLVVNGKASKQPLGAH</sequence>
<protein>
    <recommendedName>
        <fullName evidence="4">Lipoprotein</fullName>
    </recommendedName>
</protein>
<dbReference type="EMBL" id="CP033133">
    <property type="protein sequence ID" value="AYO55269.1"/>
    <property type="molecule type" value="Genomic_DNA"/>
</dbReference>
<keyword evidence="1" id="KW-1133">Transmembrane helix</keyword>